<keyword evidence="1" id="KW-0812">Transmembrane</keyword>
<accession>A0A496PI22</accession>
<evidence type="ECO:0000313" key="2">
    <source>
        <dbReference type="EMBL" id="RKW70100.1"/>
    </source>
</evidence>
<name>A0A496PI22_9MICC</name>
<protein>
    <submittedName>
        <fullName evidence="2">Uncharacterized protein</fullName>
    </submittedName>
</protein>
<dbReference type="RefSeq" id="WP_121485288.1">
    <property type="nucleotide sequence ID" value="NZ_QQXL01000005.1"/>
</dbReference>
<dbReference type="Proteomes" id="UP000273119">
    <property type="component" value="Unassembled WGS sequence"/>
</dbReference>
<dbReference type="EMBL" id="QQXL01000005">
    <property type="protein sequence ID" value="RKW70100.1"/>
    <property type="molecule type" value="Genomic_DNA"/>
</dbReference>
<sequence>MGTTAATATARQTRSTQLAMRAATIGAAIAVIIGIVCLIVIGGAPGMIAGFSFIGAGLFAVFTTWVSVQTNNKRRAARN</sequence>
<reference evidence="2 3" key="1">
    <citation type="submission" date="2018-07" db="EMBL/GenBank/DDBJ databases">
        <title>Arthrobacter sp. nov., isolated from raw cow's milk with high bacterial count.</title>
        <authorList>
            <person name="Hahne J."/>
            <person name="Isele D."/>
            <person name="Lipski A."/>
        </authorList>
    </citation>
    <scope>NUCLEOTIDE SEQUENCE [LARGE SCALE GENOMIC DNA]</scope>
    <source>
        <strain evidence="2 3">JZ R-183</strain>
    </source>
</reference>
<keyword evidence="1" id="KW-0472">Membrane</keyword>
<evidence type="ECO:0000256" key="1">
    <source>
        <dbReference type="SAM" id="Phobius"/>
    </source>
</evidence>
<feature type="transmembrane region" description="Helical" evidence="1">
    <location>
        <begin position="18"/>
        <end position="41"/>
    </location>
</feature>
<proteinExistence type="predicted"/>
<keyword evidence="1" id="KW-1133">Transmembrane helix</keyword>
<dbReference type="AlphaFoldDB" id="A0A496PI22"/>
<comment type="caution">
    <text evidence="2">The sequence shown here is derived from an EMBL/GenBank/DDBJ whole genome shotgun (WGS) entry which is preliminary data.</text>
</comment>
<gene>
    <name evidence="2" type="ORF">DWQ67_09075</name>
</gene>
<organism evidence="2 3">
    <name type="scientific">Galactobacter caseinivorans</name>
    <dbReference type="NCBI Taxonomy" id="2676123"/>
    <lineage>
        <taxon>Bacteria</taxon>
        <taxon>Bacillati</taxon>
        <taxon>Actinomycetota</taxon>
        <taxon>Actinomycetes</taxon>
        <taxon>Micrococcales</taxon>
        <taxon>Micrococcaceae</taxon>
        <taxon>Galactobacter</taxon>
    </lineage>
</organism>
<evidence type="ECO:0000313" key="3">
    <source>
        <dbReference type="Proteomes" id="UP000273119"/>
    </source>
</evidence>
<keyword evidence="3" id="KW-1185">Reference proteome</keyword>
<feature type="transmembrane region" description="Helical" evidence="1">
    <location>
        <begin position="47"/>
        <end position="68"/>
    </location>
</feature>